<dbReference type="OrthoDB" id="3539785at2759"/>
<keyword evidence="3" id="KW-1185">Reference proteome</keyword>
<organism evidence="2 3">
    <name type="scientific">Phialocephala subalpina</name>
    <dbReference type="NCBI Taxonomy" id="576137"/>
    <lineage>
        <taxon>Eukaryota</taxon>
        <taxon>Fungi</taxon>
        <taxon>Dikarya</taxon>
        <taxon>Ascomycota</taxon>
        <taxon>Pezizomycotina</taxon>
        <taxon>Leotiomycetes</taxon>
        <taxon>Helotiales</taxon>
        <taxon>Mollisiaceae</taxon>
        <taxon>Phialocephala</taxon>
        <taxon>Phialocephala fortinii species complex</taxon>
    </lineage>
</organism>
<keyword evidence="1" id="KW-0732">Signal</keyword>
<gene>
    <name evidence="2" type="ORF">PAC_00727</name>
</gene>
<dbReference type="Proteomes" id="UP000184330">
    <property type="component" value="Unassembled WGS sequence"/>
</dbReference>
<protein>
    <submittedName>
        <fullName evidence="2">Uncharacterized protein</fullName>
    </submittedName>
</protein>
<dbReference type="EMBL" id="FJOG01000001">
    <property type="protein sequence ID" value="CZR50853.1"/>
    <property type="molecule type" value="Genomic_DNA"/>
</dbReference>
<evidence type="ECO:0000256" key="1">
    <source>
        <dbReference type="SAM" id="SignalP"/>
    </source>
</evidence>
<dbReference type="STRING" id="576137.A0A1L7WDJ1"/>
<proteinExistence type="predicted"/>
<dbReference type="AlphaFoldDB" id="A0A1L7WDJ1"/>
<feature type="chain" id="PRO_5012928016" evidence="1">
    <location>
        <begin position="19"/>
        <end position="563"/>
    </location>
</feature>
<evidence type="ECO:0000313" key="2">
    <source>
        <dbReference type="EMBL" id="CZR50853.1"/>
    </source>
</evidence>
<feature type="signal peptide" evidence="1">
    <location>
        <begin position="1"/>
        <end position="18"/>
    </location>
</feature>
<sequence>MFSSSVGLLALLFAYAKAAAVFNCVLTVPPSPLTATGLATPYKVTGCDQTQFAAQGSFVEAAILDPATGALQIYNPLVINAKAAVAGTDFITPVVPTLPANAVVGIWFGTNAATLTLTGATTGCVNGLPNSIFGQFAHCNGPAFFTAAQTAVSAGLLTIPPPGSSTKAATTQTCPTLRDFRIVDMDQSDNVDTTYLLIGGKKLAQNTDANAAASKNNSTVLSNGSDNALVNDFIAPAMGCSGFTAPSITAPGGTSGGLALNELRGQAFPGAAPALVPLNDDFTVINNNGAITQSLTKTNLYRAGVGQPQAADTANASGTTYCQQYAASGIFIALNQQLFTGTTSPAPAVANNLFTFMANRFATSFGPVPSLGCSTIFGVDIANIVKQTLNGNGVVVAATIDTATLQQILNGQIKAGASGVVSSSTAKPTATIKAKGGATAATSAAIVATSKAGKAGAAGATSSAAVAGTSTAKAAKGTASGKAVNASTTRVASVATIASSAAVVQTSTKAAGVKAKGATSASGVASSVAVSSEAAAKSTGKAGNLKGANAAFNSTLKARNIWS</sequence>
<reference evidence="2 3" key="1">
    <citation type="submission" date="2016-03" db="EMBL/GenBank/DDBJ databases">
        <authorList>
            <person name="Ploux O."/>
        </authorList>
    </citation>
    <scope>NUCLEOTIDE SEQUENCE [LARGE SCALE GENOMIC DNA]</scope>
    <source>
        <strain evidence="2 3">UAMH 11012</strain>
    </source>
</reference>
<name>A0A1L7WDJ1_9HELO</name>
<evidence type="ECO:0000313" key="3">
    <source>
        <dbReference type="Proteomes" id="UP000184330"/>
    </source>
</evidence>
<accession>A0A1L7WDJ1</accession>